<keyword evidence="4" id="KW-0472">Membrane</keyword>
<dbReference type="InterPro" id="IPR022464">
    <property type="entry name" value="Strep_pil_isopept_link"/>
</dbReference>
<sequence>MKRNRWGNRLYALFMTAFMVLSLLPASNLQVQAEEDQTVETETAGNTETAGQPQSESDTFEIRYVANGGQGDMDFQTFQSDDAEVQLTANGFTLEGHEFQGWSTTPDGEDVISQGEVDMPARFVPDESILRELEYDWDADEDGIISEEETFSLSDCIRDNTLVLYAQWEKLPEEDEPGQTSVPEEKEPVIVDITSDDLQELTEASEISKQEMLALRNNLPTALLDENDNPVEPENPKSEGDGTKINSVKVSWIDEPAGTTQKTVDLTGKNNAPFNVRMQLELTLSGQNNYDAGTIQIRIPKQIMRNRDGNLVGEMSLSVPEAPDDRATFAYTDMEDYYLLTNTRALPASLGVYFEFTISKMVPNTIPENTDSDPFTATVSVETPNHETLISKPKEDLTFQIRTNEQLTASTKQDNGVYLDWPAEWDRLEIPKPKNAQGEEAPDDYVYIDWYTYVRIYGNQNFSLKFMDDPSQMKNDKGEYKNIDDYQILGYRYNNTYQIYDPEAGATLTENEWQADGDRYFTHVYVAYNRKNFPLPDEWNTRVVYTVKNTIEYTLKGVDKDETAEPSKSSVSDEAQIAFVPFYIPRGQFNVWKTGNGGDRYTNYWTPDTFLSTINYYSYGLNELLDKGQTDLSYKVRLEGFGYRLTYGGTDESGKTLDPENPDSYGKKSYAFDITDDRLYWDDSTNLNNYKVDDTRLLDEDYYGFKSLTIQNPTVYDYVKFQSSQNGYRYDENGHIIYGTVTAGDYGFMANADPKERPDLVVYGKRRKSDEWTEMAVYSYNGRTEAKDNCQISNNIITFTQPVAAYRVVARTKKAGLIWEILPTVTLKGTDGTDKTYVRDYVLDKMENADNVSIPLSNVVSSKILDNEGKVILSSTGKDDPDGNYNNVLEDKKGNDILQGASLGVRASKVLQTTENDPANKEVKLTYRLNVDLQSNLSNRNSYNLAQENNYLTKETKGTFYDLLPAHVMVDLNSLKLRTGDQITSVEQIPNYKDSGRTLLIVKANLAPNPGYRAAHQSVTGMPGYCDTLRLTYDAYITWVDMVDFGKHLENNFVYESGNTQLGSLKGYMGEPDDPRGGQNAASISGAGTAIEYLKDINSQNDNNAYVYAKSSDDLVVDVSGHTFLSKYVSVNNDGRYVTGQSATYPTKAYVGGAYTYRLRMENGNDTISKDLVFFDKLETFTPNETMGKEFQDELNTYGRWQGHLLSVDTSEAESLGIDPKVYWSEIVDLDLNAESSRNLTNTAIWQPLKADTDKSKVKAIAVDLSKTEKGEDFELKAKSSVNVFVNMKAPSESELGTKIKCMRTRQETDAEGNIKEVIEAGSHAYNDVHLSANVKAIRQGAELPDGSTAQQEGSYREMYLNYQYTRLALVPLDIEVHKTWDDADNQDGYRPEAVKVRLLANNQPMDTIMGSPEGEQRYTAVLSEENGWYTCFENVPPVDREGKSYYFSFEELPVNDTEGQTSGDLSKYSVSWSSKPGYREITDQVEEQTSTYKVETKDYTLTNYHKPEELDITGTKFWDDDSDTQHQRPNSVDVALYADGEKIAKRSTNAANGWAYTFANMPKNRNGEPIRYEVKEDAYYPGYYSKVDGYNLTNTFDPIGHLAITKTVKNGTSKALEKEFTFTATFYSKSEQDGDRGPVIADGFTAEKVDHKVETIEELEKLKEGSGEKFQIHSGDKFRLKAGETLVVYDLPSETDYVLEEQDQPGFTLTSQSNTESDIRARQISQAEFENTYNATGSLNFTARKVVENHAVVNHLFRFELLDEDKQTDTEGKTEEEIDKEKVIRTTSNDKDGKVQFGSIRFSLADLNGQDSSQGIRHFLIREIQGDAAGYSYTKDVYTATVELQDDGAGTITPTVTYRKNNGEETTSETPVFTNVYTADGSVEIKAWKKITGRELKENEFTFNLYKYAQEKDGETVSWVPVTKETEDGQTTEVLAQVQNQKDGTILFAPTVNAEGQKDTDSPLYFTQEDIGKTFRFKVKETEGKDETVDYNTNALVYEVVVYDDNNGTLSFDSKFLGMEKTVRAEDGTESVELDETVKLPVIENDLKDGSLKITKAVTSGDPNTDFKFKLRFEYPEGKDLGEDVTVKREPVTGKNVSVNVFAKDGGPIAGVTYDLFWIPADGTSEVKIGTYTTDDSGYGGVIGLDGNQYQNGHFEARLKDWDKSSYSSLEDTYQFEEPEQVSDVMEYTWNLEMEEADLAYAVVDKTNRELVFYRGSQNYIDKLKSQLPETRYEVLENFEKTTTSPWKKYNDSIDVIRCEGVIQPGSSMANWFSGMKAREIHLEQFDTSQVISLNNTFNGCRQAQVIDLTGWNVSNVTNMQGTFYYCLVVEDLAIEDWDVSKVTTMHRMFDCAHKLKPLDLSRWQTDSLTNLTQTFRNCFALSSLNVSTWNTSKVTAMRYAFSDCLTLQELDLSNWSINCDTTGFFEHCQQLKKIKFSNSIKFRGDLTAQFSGGTVVTDVSYRTKRWEKAGSDLQSTLNGFVKLTSSQLFGTWVREDENGELHESELDLESKVTVSSEKGFSLKKATSVASKEGTGESGIQTVSDGETRPFTVTQDMSGMAIAELNRETGELVFYRIKESTVPVNTTIYKYYSGFESGSRPWSGDSTLIKSIRFESPIQPGGNIDGWFMNLSNLVSFDGTKLDLTKAVRLNQLFRYCSKLEYLDLSTVKTTPKGDSGSIKYMGWMFHGCNNLKNVSFKNWNTSGVDCYDRMFYQCYSLAEIDLSDFSCRTLDNSFGTYMMFSGCSQLRRVTFGEDFSFNGFRSNVNAYARESLPNPPTGGLYTGKWCLEDDPSNAMTATAMSTDTGSISGTWIWQPADTAYAVNFDANGASGSMPTMYGQTDQELALPSCTFVKPGYVFAGWKDANGNSYEGVIPASIQKAGSVLKLYAQWKPSGSLVGGEGEYEIILKGNQTALIPGIPAGTKYTIYEETPDGWKLLSSSGTTGEIESLKTAEAVFRNQYEPGSASAIITANKILEGGTLQDGQFEFGLYAVNGEQETLISTARNMSTGQIVFPQIVYKGGAEGADPAGTYTYRIRELTQTDENIICDSETYEVNVVLIDNKDGTRTASAVLPDITFRNSVKKPLPTTGSLTIQKTVQDSYDGQTLPEFTVEATIDGQIQELKLKAGKDNAVRLDGLPIGAMFSITETDIPEGFSFVETVNGSGIVAPGENYATVINKYTGKRPEATVMLEAAKELKNGTLENGQFSFTLFRQKKTSESSEPEWEAVETVTNTADGKILFSPLTFTTAGSWTYKVVEQHPTEDQNDGTIDYDTSEKTVTVKVEQQEDDSLTPTVTWSDSDNTFHNAMKPGTLTVTKHVENGTGKTAQQDFTFCLTDPDGNPLSSINWTKGEGETAQTGTLPEDGSFTLKDGETIAFALPNGTAYKVTEQEATGYVTTATGDAGTIQSNTVSETVFTNTYSAKGVFEPKAKKTLLGRPLEAGQFTFLLQNEENEIIQEVKNLEDGSVTFHPIEFTLADLENKPDVKPDKDKGETEESVKGIKEFTYYMMEKTPDDSEIISDQNIVTIKVRVSDTGTGELKVEPHYYVGETEIASITFTNRAAVELPAAGRTGSWIGYAAGAAALGASAFVLLDNRRKKSKK</sequence>
<feature type="domain" description="Streptococcal pilin isopeptide linkage" evidence="7">
    <location>
        <begin position="3430"/>
        <end position="3561"/>
    </location>
</feature>
<dbReference type="InterPro" id="IPR055382">
    <property type="entry name" value="DUF7601"/>
</dbReference>
<dbReference type="Pfam" id="PF12892">
    <property type="entry name" value="FctA"/>
    <property type="match status" value="5"/>
</dbReference>
<keyword evidence="4" id="KW-0812">Transmembrane</keyword>
<evidence type="ECO:0000256" key="3">
    <source>
        <dbReference type="SAM" id="MobiDB-lite"/>
    </source>
</evidence>
<dbReference type="InterPro" id="IPR013378">
    <property type="entry name" value="InlB-like_B-rpt"/>
</dbReference>
<dbReference type="Pfam" id="PF09479">
    <property type="entry name" value="Flg_new"/>
    <property type="match status" value="1"/>
</dbReference>
<evidence type="ECO:0008006" key="11">
    <source>
        <dbReference type="Google" id="ProtNLM"/>
    </source>
</evidence>
<dbReference type="GO" id="GO:0031012">
    <property type="term" value="C:extracellular matrix"/>
    <property type="evidence" value="ECO:0007669"/>
    <property type="project" value="TreeGrafter"/>
</dbReference>
<feature type="domain" description="DUF7601" evidence="8">
    <location>
        <begin position="1601"/>
        <end position="1734"/>
    </location>
</feature>
<dbReference type="SUPFAM" id="SSF52058">
    <property type="entry name" value="L domain-like"/>
    <property type="match status" value="1"/>
</dbReference>
<dbReference type="InterPro" id="IPR032675">
    <property type="entry name" value="LRR_dom_sf"/>
</dbReference>
<evidence type="ECO:0000256" key="5">
    <source>
        <dbReference type="SAM" id="SignalP"/>
    </source>
</evidence>
<feature type="chain" id="PRO_5013181184" description="Gram-positive cocci surface proteins LPxTG domain-containing protein" evidence="5">
    <location>
        <begin position="34"/>
        <end position="3602"/>
    </location>
</feature>
<evidence type="ECO:0000313" key="9">
    <source>
        <dbReference type="EMBL" id="OLU47080.1"/>
    </source>
</evidence>
<comment type="caution">
    <text evidence="9">The sequence shown here is derived from an EMBL/GenBank/DDBJ whole genome shotgun (WGS) entry which is preliminary data.</text>
</comment>
<feature type="signal peptide" evidence="5">
    <location>
        <begin position="1"/>
        <end position="33"/>
    </location>
</feature>
<dbReference type="Gene3D" id="3.80.10.10">
    <property type="entry name" value="Ribonuclease Inhibitor"/>
    <property type="match status" value="2"/>
</dbReference>
<accession>A0A1Q9YN38</accession>
<dbReference type="CDD" id="cd00222">
    <property type="entry name" value="CollagenBindB"/>
    <property type="match status" value="2"/>
</dbReference>
<dbReference type="NCBIfam" id="TIGR02167">
    <property type="entry name" value="Liste_lipo_26"/>
    <property type="match status" value="2"/>
</dbReference>
<evidence type="ECO:0000256" key="1">
    <source>
        <dbReference type="ARBA" id="ARBA00004196"/>
    </source>
</evidence>
<name>A0A1Q9YN38_9FIRM</name>
<dbReference type="PANTHER" id="PTHR24373">
    <property type="entry name" value="SLIT RELATED LEUCINE-RICH REPEAT NEURONAL PROTEIN"/>
    <property type="match status" value="1"/>
</dbReference>
<dbReference type="Gene3D" id="2.60.40.3050">
    <property type="match status" value="5"/>
</dbReference>
<feature type="compositionally biased region" description="Low complexity" evidence="3">
    <location>
        <begin position="40"/>
        <end position="51"/>
    </location>
</feature>
<feature type="domain" description="Streptococcal pilin isopeptide linkage" evidence="7">
    <location>
        <begin position="1886"/>
        <end position="2015"/>
    </location>
</feature>
<feature type="domain" description="CNA-B" evidence="6">
    <location>
        <begin position="1513"/>
        <end position="1596"/>
    </location>
</feature>
<dbReference type="NCBIfam" id="TIGR02543">
    <property type="entry name" value="List_Bact_rpt"/>
    <property type="match status" value="1"/>
</dbReference>
<dbReference type="PANTHER" id="PTHR24373:SF370">
    <property type="entry name" value="FISH-LIPS, ISOFORM E"/>
    <property type="match status" value="1"/>
</dbReference>
<feature type="domain" description="DUF7601" evidence="8">
    <location>
        <begin position="2868"/>
        <end position="2962"/>
    </location>
</feature>
<dbReference type="InterPro" id="IPR038174">
    <property type="entry name" value="Strep_pil_link_sf"/>
</dbReference>
<dbReference type="GO" id="GO:0030313">
    <property type="term" value="C:cell envelope"/>
    <property type="evidence" value="ECO:0007669"/>
    <property type="project" value="UniProtKB-SubCell"/>
</dbReference>
<dbReference type="InterPro" id="IPR008454">
    <property type="entry name" value="Collagen-bd_Cna-like_B-typ_dom"/>
</dbReference>
<dbReference type="InterPro" id="IPR042229">
    <property type="entry name" value="Listeria/Bacterioides_rpt_sf"/>
</dbReference>
<dbReference type="GO" id="GO:0005615">
    <property type="term" value="C:extracellular space"/>
    <property type="evidence" value="ECO:0007669"/>
    <property type="project" value="TreeGrafter"/>
</dbReference>
<gene>
    <name evidence="9" type="ORF">BO223_00950</name>
</gene>
<feature type="region of interest" description="Disordered" evidence="3">
    <location>
        <begin position="34"/>
        <end position="59"/>
    </location>
</feature>
<dbReference type="InterPro" id="IPR005046">
    <property type="entry name" value="DUF285"/>
</dbReference>
<evidence type="ECO:0000313" key="10">
    <source>
        <dbReference type="Proteomes" id="UP000186758"/>
    </source>
</evidence>
<feature type="domain" description="Streptococcal pilin isopeptide linkage" evidence="7">
    <location>
        <begin position="3193"/>
        <end position="3308"/>
    </location>
</feature>
<dbReference type="Proteomes" id="UP000186758">
    <property type="component" value="Unassembled WGS sequence"/>
</dbReference>
<comment type="subcellular location">
    <subcellularLocation>
        <location evidence="1">Cell envelope</location>
    </subcellularLocation>
</comment>
<dbReference type="Gene3D" id="2.60.40.1140">
    <property type="entry name" value="Collagen-binding surface protein Cna, B-type domain"/>
    <property type="match status" value="4"/>
</dbReference>
<feature type="domain" description="CNA-B" evidence="6">
    <location>
        <begin position="1375"/>
        <end position="1457"/>
    </location>
</feature>
<dbReference type="InterPro" id="IPR050328">
    <property type="entry name" value="Dev_Immune_Receptor"/>
</dbReference>
<dbReference type="Pfam" id="PF24547">
    <property type="entry name" value="DUF7601"/>
    <property type="match status" value="3"/>
</dbReference>
<evidence type="ECO:0000259" key="6">
    <source>
        <dbReference type="Pfam" id="PF05738"/>
    </source>
</evidence>
<evidence type="ECO:0000256" key="4">
    <source>
        <dbReference type="SAM" id="Phobius"/>
    </source>
</evidence>
<dbReference type="Gene3D" id="2.60.40.4270">
    <property type="entry name" value="Listeria-Bacteroides repeat domain"/>
    <property type="match status" value="1"/>
</dbReference>
<feature type="domain" description="Streptococcal pilin isopeptide linkage" evidence="7">
    <location>
        <begin position="1743"/>
        <end position="1879"/>
    </location>
</feature>
<dbReference type="RefSeq" id="WP_075884575.1">
    <property type="nucleotide sequence ID" value="NZ_CAQOBB010000007.1"/>
</dbReference>
<feature type="domain" description="DUF7601" evidence="8">
    <location>
        <begin position="3312"/>
        <end position="3421"/>
    </location>
</feature>
<dbReference type="EMBL" id="MPJZ01000010">
    <property type="protein sequence ID" value="OLU47080.1"/>
    <property type="molecule type" value="Genomic_DNA"/>
</dbReference>
<dbReference type="Pfam" id="PF03382">
    <property type="entry name" value="DUF285"/>
    <property type="match status" value="3"/>
</dbReference>
<dbReference type="SUPFAM" id="SSF49478">
    <property type="entry name" value="Cna protein B-type domain"/>
    <property type="match status" value="2"/>
</dbReference>
<organism evidence="9 10">
    <name type="scientific">Faecalibaculum rodentium</name>
    <dbReference type="NCBI Taxonomy" id="1702221"/>
    <lineage>
        <taxon>Bacteria</taxon>
        <taxon>Bacillati</taxon>
        <taxon>Bacillota</taxon>
        <taxon>Erysipelotrichia</taxon>
        <taxon>Erysipelotrichales</taxon>
        <taxon>Erysipelotrichaceae</taxon>
        <taxon>Faecalibaculum</taxon>
    </lineage>
</organism>
<evidence type="ECO:0000256" key="2">
    <source>
        <dbReference type="ARBA" id="ARBA00022729"/>
    </source>
</evidence>
<dbReference type="InterPro" id="IPR011889">
    <property type="entry name" value="Liste_lipo_26"/>
</dbReference>
<feature type="transmembrane region" description="Helical" evidence="4">
    <location>
        <begin position="3575"/>
        <end position="3593"/>
    </location>
</feature>
<dbReference type="Pfam" id="PF05738">
    <property type="entry name" value="Cna_B"/>
    <property type="match status" value="2"/>
</dbReference>
<proteinExistence type="predicted"/>
<reference evidence="9 10" key="1">
    <citation type="submission" date="2016-11" db="EMBL/GenBank/DDBJ databases">
        <title>Description of two novel members of the family Erysipelotrichaceae: Ileibacterium lipovorans gen. nov., sp. nov. and Dubosiella newyorkensis, gen. nov., sp. nov.</title>
        <authorList>
            <person name="Cox L.M."/>
            <person name="Sohn J."/>
            <person name="Tyrrell K.L."/>
            <person name="Citron D.M."/>
            <person name="Lawson P.A."/>
            <person name="Patel N.B."/>
            <person name="Iizumi T."/>
            <person name="Perez-Perez G.I."/>
            <person name="Goldstein E.J."/>
            <person name="Blaser M.J."/>
        </authorList>
    </citation>
    <scope>NUCLEOTIDE SEQUENCE [LARGE SCALE GENOMIC DNA]</scope>
    <source>
        <strain evidence="9 10">NYU-BL-K8</strain>
    </source>
</reference>
<evidence type="ECO:0000259" key="7">
    <source>
        <dbReference type="Pfam" id="PF12892"/>
    </source>
</evidence>
<evidence type="ECO:0000259" key="8">
    <source>
        <dbReference type="Pfam" id="PF24547"/>
    </source>
</evidence>
<feature type="region of interest" description="Disordered" evidence="3">
    <location>
        <begin position="223"/>
        <end position="244"/>
    </location>
</feature>
<keyword evidence="4" id="KW-1133">Transmembrane helix</keyword>
<protein>
    <recommendedName>
        <fullName evidence="11">Gram-positive cocci surface proteins LPxTG domain-containing protein</fullName>
    </recommendedName>
</protein>
<keyword evidence="2 5" id="KW-0732">Signal</keyword>
<feature type="domain" description="Streptococcal pilin isopeptide linkage" evidence="7">
    <location>
        <begin position="2971"/>
        <end position="3082"/>
    </location>
</feature>
<dbReference type="NCBIfam" id="TIGR03786">
    <property type="entry name" value="strep_pil_rpt"/>
    <property type="match status" value="1"/>
</dbReference>